<feature type="transmembrane region" description="Helical" evidence="1">
    <location>
        <begin position="57"/>
        <end position="78"/>
    </location>
</feature>
<evidence type="ECO:0000256" key="1">
    <source>
        <dbReference type="SAM" id="Phobius"/>
    </source>
</evidence>
<feature type="transmembrane region" description="Helical" evidence="1">
    <location>
        <begin position="7"/>
        <end position="26"/>
    </location>
</feature>
<name>A0A7K1T0Z8_9SPHI</name>
<keyword evidence="3" id="KW-1185">Reference proteome</keyword>
<dbReference type="PANTHER" id="PTHR39419">
    <property type="entry name" value="SLL0814 PROTEIN"/>
    <property type="match status" value="1"/>
</dbReference>
<keyword evidence="1" id="KW-1133">Transmembrane helix</keyword>
<feature type="transmembrane region" description="Helical" evidence="1">
    <location>
        <begin position="191"/>
        <end position="209"/>
    </location>
</feature>
<feature type="transmembrane region" description="Helical" evidence="1">
    <location>
        <begin position="32"/>
        <end position="50"/>
    </location>
</feature>
<dbReference type="InterPro" id="IPR007354">
    <property type="entry name" value="CruF-like"/>
</dbReference>
<accession>A0A7K1T0Z8</accession>
<evidence type="ECO:0000313" key="2">
    <source>
        <dbReference type="EMBL" id="MVN23225.1"/>
    </source>
</evidence>
<gene>
    <name evidence="2" type="ORF">GO621_17005</name>
</gene>
<dbReference type="EMBL" id="WPIK01000020">
    <property type="protein sequence ID" value="MVN23225.1"/>
    <property type="molecule type" value="Genomic_DNA"/>
</dbReference>
<dbReference type="Proteomes" id="UP000462014">
    <property type="component" value="Unassembled WGS sequence"/>
</dbReference>
<protein>
    <submittedName>
        <fullName evidence="2">Carotenoid biosynthesis protein</fullName>
    </submittedName>
</protein>
<reference evidence="2 3" key="1">
    <citation type="submission" date="2019-12" db="EMBL/GenBank/DDBJ databases">
        <title>Mucilaginibacter sp. HMF7410 genome sequencing and assembly.</title>
        <authorList>
            <person name="Kang H."/>
            <person name="Cha I."/>
            <person name="Kim H."/>
            <person name="Joh K."/>
        </authorList>
    </citation>
    <scope>NUCLEOTIDE SEQUENCE [LARGE SCALE GENOMIC DNA]</scope>
    <source>
        <strain evidence="2 3">HMF7410</strain>
    </source>
</reference>
<feature type="transmembrane region" description="Helical" evidence="1">
    <location>
        <begin position="100"/>
        <end position="119"/>
    </location>
</feature>
<dbReference type="Pfam" id="PF04240">
    <property type="entry name" value="Caroten_synth"/>
    <property type="match status" value="1"/>
</dbReference>
<keyword evidence="1" id="KW-0812">Transmembrane</keyword>
<organism evidence="2 3">
    <name type="scientific">Mucilaginibacter arboris</name>
    <dbReference type="NCBI Taxonomy" id="2682090"/>
    <lineage>
        <taxon>Bacteria</taxon>
        <taxon>Pseudomonadati</taxon>
        <taxon>Bacteroidota</taxon>
        <taxon>Sphingobacteriia</taxon>
        <taxon>Sphingobacteriales</taxon>
        <taxon>Sphingobacteriaceae</taxon>
        <taxon>Mucilaginibacter</taxon>
    </lineage>
</organism>
<dbReference type="PANTHER" id="PTHR39419:SF1">
    <property type="entry name" value="SLL0814 PROTEIN"/>
    <property type="match status" value="1"/>
</dbReference>
<feature type="transmembrane region" description="Helical" evidence="1">
    <location>
        <begin position="131"/>
        <end position="152"/>
    </location>
</feature>
<proteinExistence type="predicted"/>
<dbReference type="AlphaFoldDB" id="A0A7K1T0Z8"/>
<comment type="caution">
    <text evidence="2">The sequence shown here is derived from an EMBL/GenBank/DDBJ whole genome shotgun (WGS) entry which is preliminary data.</text>
</comment>
<evidence type="ECO:0000313" key="3">
    <source>
        <dbReference type="Proteomes" id="UP000462014"/>
    </source>
</evidence>
<dbReference type="RefSeq" id="WP_157569263.1">
    <property type="nucleotide sequence ID" value="NZ_WPIK01000020.1"/>
</dbReference>
<keyword evidence="1" id="KW-0472">Membrane</keyword>
<sequence>MKLNKKNVSIVLIVLFHFVGLIGFFVPFLQPLFLQLVPFHLLLMLFLVLINHHGRFFKLLLFALIIITAGFAAEWTGVHKHWLFGNYVYGKTLGFKVDEIPLIIGINWFLLIYSTSVLLQKLSVKTVALKVISGSVILVLLDLILEPVAIRFDYWNWLTDAVPVKNYICWCIVSLSLLTVFQYFNFRFQNWVAPVLLLVQFVFFAVLNFA</sequence>